<name>A0A927R8X0_9ACTN</name>
<reference evidence="1" key="1">
    <citation type="submission" date="2020-10" db="EMBL/GenBank/DDBJ databases">
        <title>Sequencing the genomes of 1000 actinobacteria strains.</title>
        <authorList>
            <person name="Klenk H.-P."/>
        </authorList>
    </citation>
    <scope>NUCLEOTIDE SEQUENCE</scope>
    <source>
        <strain evidence="1">DSM 45354</strain>
    </source>
</reference>
<dbReference type="EMBL" id="JADBEM010000001">
    <property type="protein sequence ID" value="MBE1607202.1"/>
    <property type="molecule type" value="Genomic_DNA"/>
</dbReference>
<dbReference type="AlphaFoldDB" id="A0A927R8X0"/>
<evidence type="ECO:0000313" key="2">
    <source>
        <dbReference type="Proteomes" id="UP000638648"/>
    </source>
</evidence>
<gene>
    <name evidence="1" type="ORF">HEB94_004050</name>
</gene>
<sequence>MILTAPREAEMGRAREWARENIEGDFVIET</sequence>
<dbReference type="Proteomes" id="UP000638648">
    <property type="component" value="Unassembled WGS sequence"/>
</dbReference>
<keyword evidence="2" id="KW-1185">Reference proteome</keyword>
<comment type="caution">
    <text evidence="1">The sequence shown here is derived from an EMBL/GenBank/DDBJ whole genome shotgun (WGS) entry which is preliminary data.</text>
</comment>
<organism evidence="1 2">
    <name type="scientific">Actinopolymorpha pittospori</name>
    <dbReference type="NCBI Taxonomy" id="648752"/>
    <lineage>
        <taxon>Bacteria</taxon>
        <taxon>Bacillati</taxon>
        <taxon>Actinomycetota</taxon>
        <taxon>Actinomycetes</taxon>
        <taxon>Propionibacteriales</taxon>
        <taxon>Actinopolymorphaceae</taxon>
        <taxon>Actinopolymorpha</taxon>
    </lineage>
</organism>
<evidence type="ECO:0000313" key="1">
    <source>
        <dbReference type="EMBL" id="MBE1607202.1"/>
    </source>
</evidence>
<protein>
    <submittedName>
        <fullName evidence="1">Uncharacterized protein</fullName>
    </submittedName>
</protein>
<accession>A0A927R8X0</accession>
<proteinExistence type="predicted"/>